<dbReference type="SMART" id="SM00283">
    <property type="entry name" value="MA"/>
    <property type="match status" value="1"/>
</dbReference>
<comment type="similarity">
    <text evidence="7">Belongs to the methyl-accepting chemotaxis (MCP) protein family.</text>
</comment>
<dbReference type="FunFam" id="1.10.287.950:FF:000001">
    <property type="entry name" value="Methyl-accepting chemotaxis sensory transducer"/>
    <property type="match status" value="1"/>
</dbReference>
<dbReference type="PANTHER" id="PTHR32089">
    <property type="entry name" value="METHYL-ACCEPTING CHEMOTAXIS PROTEIN MCPB"/>
    <property type="match status" value="1"/>
</dbReference>
<reference evidence="12" key="1">
    <citation type="submission" date="2022-06" db="EMBL/GenBank/DDBJ databases">
        <title>Detection of beta-lactamases in bacteria of animal origin.</title>
        <authorList>
            <person name="Mlynarcik P."/>
            <person name="Zdarska V."/>
            <person name="Chudobova H."/>
            <person name="Prochazkova P."/>
            <person name="Hricova K."/>
            <person name="Mezerova K."/>
            <person name="Bardon J."/>
            <person name="Dolejska M."/>
            <person name="Sukkar I."/>
            <person name="Kolar M."/>
        </authorList>
    </citation>
    <scope>NUCLEOTIDE SEQUENCE</scope>
    <source>
        <strain evidence="12">S 300-3</strain>
    </source>
</reference>
<dbReference type="GO" id="GO:0016020">
    <property type="term" value="C:membrane"/>
    <property type="evidence" value="ECO:0007669"/>
    <property type="project" value="UniProtKB-SubCell"/>
</dbReference>
<dbReference type="GO" id="GO:0004888">
    <property type="term" value="F:transmembrane signaling receptor activity"/>
    <property type="evidence" value="ECO:0007669"/>
    <property type="project" value="InterPro"/>
</dbReference>
<gene>
    <name evidence="12" type="ORF">NJF43_06095</name>
</gene>
<proteinExistence type="inferred from homology"/>
<dbReference type="Proteomes" id="UP001165292">
    <property type="component" value="Unassembled WGS sequence"/>
</dbReference>
<feature type="transmembrane region" description="Helical" evidence="9">
    <location>
        <begin position="187"/>
        <end position="209"/>
    </location>
</feature>
<dbReference type="SMART" id="SM00304">
    <property type="entry name" value="HAMP"/>
    <property type="match status" value="1"/>
</dbReference>
<dbReference type="PROSITE" id="PS50111">
    <property type="entry name" value="CHEMOTAXIS_TRANSDUC_2"/>
    <property type="match status" value="1"/>
</dbReference>
<evidence type="ECO:0000256" key="4">
    <source>
        <dbReference type="ARBA" id="ARBA00022989"/>
    </source>
</evidence>
<dbReference type="CDD" id="cd11386">
    <property type="entry name" value="MCP_signal"/>
    <property type="match status" value="1"/>
</dbReference>
<dbReference type="GO" id="GO:0007165">
    <property type="term" value="P:signal transduction"/>
    <property type="evidence" value="ECO:0007669"/>
    <property type="project" value="UniProtKB-KW"/>
</dbReference>
<dbReference type="AlphaFoldDB" id="A0AA41WF13"/>
<evidence type="ECO:0000256" key="5">
    <source>
        <dbReference type="ARBA" id="ARBA00023136"/>
    </source>
</evidence>
<evidence type="ECO:0000256" key="9">
    <source>
        <dbReference type="SAM" id="Phobius"/>
    </source>
</evidence>
<dbReference type="InterPro" id="IPR004089">
    <property type="entry name" value="MCPsignal_dom"/>
</dbReference>
<comment type="subcellular location">
    <subcellularLocation>
        <location evidence="1">Membrane</location>
        <topology evidence="1">Multi-pass membrane protein</topology>
    </subcellularLocation>
</comment>
<evidence type="ECO:0000256" key="1">
    <source>
        <dbReference type="ARBA" id="ARBA00004141"/>
    </source>
</evidence>
<evidence type="ECO:0000259" key="11">
    <source>
        <dbReference type="PROSITE" id="PS50885"/>
    </source>
</evidence>
<dbReference type="PROSITE" id="PS50885">
    <property type="entry name" value="HAMP"/>
    <property type="match status" value="1"/>
</dbReference>
<keyword evidence="3 9" id="KW-0812">Transmembrane</keyword>
<evidence type="ECO:0000259" key="10">
    <source>
        <dbReference type="PROSITE" id="PS50111"/>
    </source>
</evidence>
<dbReference type="SUPFAM" id="SSF58104">
    <property type="entry name" value="Methyl-accepting chemotaxis protein (MCP) signaling domain"/>
    <property type="match status" value="1"/>
</dbReference>
<evidence type="ECO:0000256" key="6">
    <source>
        <dbReference type="ARBA" id="ARBA00023224"/>
    </source>
</evidence>
<keyword evidence="5 9" id="KW-0472">Membrane</keyword>
<dbReference type="Pfam" id="PF00015">
    <property type="entry name" value="MCPsignal"/>
    <property type="match status" value="1"/>
</dbReference>
<keyword evidence="4 9" id="KW-1133">Transmembrane helix</keyword>
<sequence length="539" mass="58123">MLLHRSIRAQLLALIGASLLSMLIFALGSFHFLSGNITAYQRLLDGPLEASRLVDEANLKFKVQVQEWKNVLLRGGSPGDREKYWGSFEDQESQVQVILERLVVLSQGNTALATQIRQLQAEHRTLGASYRRGLEAFVASNDATIGDTAVRGIDRATSEQLSALVVELREAAQRESARIGAAADRSIMFGTLLMILAGVLIALLGLWLINRNLVMPIGMLIDHIANLSHGRIGQPVAEGRQDELGRLAAATNVLQAFLAETFSNLQRSSADLEFASNELGAVAREMSEGARVQTERTDQAATAMEEMSATAQEVAAHTRGAAEAATRVDLATRQGEQAMQGVVASIESIRREIESTASVIHALEDDSQRIGSVLAVIRGVADQTNLLALNAAIEAARAGEQGRGFAVVADEVRNLARRTAESTLEINAIIEAVQRRAGEAAQAIDNGQRSSEEGVRQVAQAGETLASLTDAVETIRDMNRHIASAAEEQTLVAGEISRNLTELAEIATDNQRRVQRSEHISGELHDLSGRLSALTNRLS</sequence>
<dbReference type="RefSeq" id="WP_253162531.1">
    <property type="nucleotide sequence ID" value="NZ_JAMYBS010000005.1"/>
</dbReference>
<dbReference type="GO" id="GO:0006935">
    <property type="term" value="P:chemotaxis"/>
    <property type="evidence" value="ECO:0007669"/>
    <property type="project" value="UniProtKB-KW"/>
</dbReference>
<dbReference type="EMBL" id="JAMYBS010000005">
    <property type="protein sequence ID" value="MCO7544326.1"/>
    <property type="molecule type" value="Genomic_DNA"/>
</dbReference>
<keyword evidence="2" id="KW-0145">Chemotaxis</keyword>
<evidence type="ECO:0000256" key="2">
    <source>
        <dbReference type="ARBA" id="ARBA00022500"/>
    </source>
</evidence>
<feature type="domain" description="Methyl-accepting transducer" evidence="10">
    <location>
        <begin position="268"/>
        <end position="504"/>
    </location>
</feature>
<name>A0AA41WF13_9GAMM</name>
<organism evidence="12 13">
    <name type="scientific">Stutzerimonas nitrititolerans</name>
    <dbReference type="NCBI Taxonomy" id="2482751"/>
    <lineage>
        <taxon>Bacteria</taxon>
        <taxon>Pseudomonadati</taxon>
        <taxon>Pseudomonadota</taxon>
        <taxon>Gammaproteobacteria</taxon>
        <taxon>Pseudomonadales</taxon>
        <taxon>Pseudomonadaceae</taxon>
        <taxon>Stutzerimonas</taxon>
    </lineage>
</organism>
<feature type="transmembrane region" description="Helical" evidence="9">
    <location>
        <begin position="12"/>
        <end position="33"/>
    </location>
</feature>
<evidence type="ECO:0000313" key="12">
    <source>
        <dbReference type="EMBL" id="MCO7544326.1"/>
    </source>
</evidence>
<dbReference type="PRINTS" id="PR00260">
    <property type="entry name" value="CHEMTRNSDUCR"/>
</dbReference>
<comment type="caution">
    <text evidence="12">The sequence shown here is derived from an EMBL/GenBank/DDBJ whole genome shotgun (WGS) entry which is preliminary data.</text>
</comment>
<dbReference type="Gene3D" id="1.10.287.950">
    <property type="entry name" value="Methyl-accepting chemotaxis protein"/>
    <property type="match status" value="1"/>
</dbReference>
<dbReference type="InterPro" id="IPR003660">
    <property type="entry name" value="HAMP_dom"/>
</dbReference>
<dbReference type="InterPro" id="IPR004090">
    <property type="entry name" value="Chemotax_Me-accpt_rcpt"/>
</dbReference>
<keyword evidence="6 8" id="KW-0807">Transducer</keyword>
<accession>A0AA41WF13</accession>
<evidence type="ECO:0000256" key="7">
    <source>
        <dbReference type="ARBA" id="ARBA00029447"/>
    </source>
</evidence>
<protein>
    <submittedName>
        <fullName evidence="12">Methyl-accepting chemotaxis protein</fullName>
    </submittedName>
</protein>
<evidence type="ECO:0000313" key="13">
    <source>
        <dbReference type="Proteomes" id="UP001165292"/>
    </source>
</evidence>
<dbReference type="PANTHER" id="PTHR32089:SF120">
    <property type="entry name" value="METHYL-ACCEPTING CHEMOTAXIS PROTEIN TLPQ"/>
    <property type="match status" value="1"/>
</dbReference>
<evidence type="ECO:0000256" key="8">
    <source>
        <dbReference type="PROSITE-ProRule" id="PRU00284"/>
    </source>
</evidence>
<feature type="domain" description="HAMP" evidence="11">
    <location>
        <begin position="211"/>
        <end position="263"/>
    </location>
</feature>
<evidence type="ECO:0000256" key="3">
    <source>
        <dbReference type="ARBA" id="ARBA00022692"/>
    </source>
</evidence>